<name>A0A6J4QFG1_9ACTN</name>
<evidence type="ECO:0000256" key="1">
    <source>
        <dbReference type="SAM" id="MobiDB-lite"/>
    </source>
</evidence>
<accession>A0A6J4QFG1</accession>
<sequence>MALHVVYRSCGGENRKDRPPYYSKLLCLVSFLRALEAVDADVVFVNDGPVPADRLRLMRAAGEVVQLPGVGMRGSYRSSLDLATSGRFDRRDVVWFSEDDYLYVPGALEGLLAAAAAVPEADYFALYATIRPLPLTTPDGRPTPHRPAGWWDVPPWLVGEQQWTRIRSTTSTFGARVGALTEDAGIFRLCMLPHRTRLRDHDTCLVLQGFEPYSYRRLGRDAVGLASGTARQRAQSAAMAPFLLATNLRALRRPARRRLMLAARPNLACHLESARLAPGTDWGAVAGQTLAWGRQRGLLDLAGAEPAGGAPRVTRAPGTPPPPRASGRRRRTAASGSPASSG</sequence>
<feature type="region of interest" description="Disordered" evidence="1">
    <location>
        <begin position="302"/>
        <end position="342"/>
    </location>
</feature>
<dbReference type="InterPro" id="IPR029044">
    <property type="entry name" value="Nucleotide-diphossugar_trans"/>
</dbReference>
<proteinExistence type="predicted"/>
<dbReference type="SUPFAM" id="SSF53448">
    <property type="entry name" value="Nucleotide-diphospho-sugar transferases"/>
    <property type="match status" value="1"/>
</dbReference>
<dbReference type="AlphaFoldDB" id="A0A6J4QFG1"/>
<organism evidence="2">
    <name type="scientific">uncultured Quadrisphaera sp</name>
    <dbReference type="NCBI Taxonomy" id="904978"/>
    <lineage>
        <taxon>Bacteria</taxon>
        <taxon>Bacillati</taxon>
        <taxon>Actinomycetota</taxon>
        <taxon>Actinomycetes</taxon>
        <taxon>Kineosporiales</taxon>
        <taxon>Kineosporiaceae</taxon>
        <taxon>Quadrisphaera</taxon>
        <taxon>environmental samples</taxon>
    </lineage>
</organism>
<feature type="compositionally biased region" description="Low complexity" evidence="1">
    <location>
        <begin position="333"/>
        <end position="342"/>
    </location>
</feature>
<reference evidence="2" key="1">
    <citation type="submission" date="2020-02" db="EMBL/GenBank/DDBJ databases">
        <authorList>
            <person name="Meier V. D."/>
        </authorList>
    </citation>
    <scope>NUCLEOTIDE SEQUENCE</scope>
    <source>
        <strain evidence="2">AVDCRST_MAG35</strain>
    </source>
</reference>
<protein>
    <submittedName>
        <fullName evidence="2">Uncharacterized protein</fullName>
    </submittedName>
</protein>
<dbReference type="EMBL" id="CADCUY010000570">
    <property type="protein sequence ID" value="CAA9436321.1"/>
    <property type="molecule type" value="Genomic_DNA"/>
</dbReference>
<gene>
    <name evidence="2" type="ORF">AVDCRST_MAG35-2921</name>
</gene>
<evidence type="ECO:0000313" key="2">
    <source>
        <dbReference type="EMBL" id="CAA9436321.1"/>
    </source>
</evidence>